<dbReference type="Proteomes" id="UP000482960">
    <property type="component" value="Unassembled WGS sequence"/>
</dbReference>
<evidence type="ECO:0000259" key="1">
    <source>
        <dbReference type="PROSITE" id="PS50234"/>
    </source>
</evidence>
<dbReference type="Pfam" id="PF13531">
    <property type="entry name" value="SBP_bac_11"/>
    <property type="match status" value="1"/>
</dbReference>
<dbReference type="SUPFAM" id="SSF53850">
    <property type="entry name" value="Periplasmic binding protein-like II"/>
    <property type="match status" value="1"/>
</dbReference>
<accession>A0A6V8LJ45</accession>
<dbReference type="PROSITE" id="PS50234">
    <property type="entry name" value="VWFA"/>
    <property type="match status" value="1"/>
</dbReference>
<protein>
    <recommendedName>
        <fullName evidence="1">VWFA domain-containing protein</fullName>
    </recommendedName>
</protein>
<organism evidence="2 3">
    <name type="scientific">Phytohabitans rumicis</name>
    <dbReference type="NCBI Taxonomy" id="1076125"/>
    <lineage>
        <taxon>Bacteria</taxon>
        <taxon>Bacillati</taxon>
        <taxon>Actinomycetota</taxon>
        <taxon>Actinomycetes</taxon>
        <taxon>Micromonosporales</taxon>
        <taxon>Micromonosporaceae</taxon>
    </lineage>
</organism>
<proteinExistence type="predicted"/>
<dbReference type="RefSeq" id="WP_173079475.1">
    <property type="nucleotide sequence ID" value="NZ_BLPG01000001.1"/>
</dbReference>
<evidence type="ECO:0000313" key="3">
    <source>
        <dbReference type="Proteomes" id="UP000482960"/>
    </source>
</evidence>
<sequence length="517" mass="54203">MRRSPVVWLSAVLVAILAGWAAVAYLTGRDDGGDCAAPVTVRVAAAPAIAEAVTEAAGAATDPCYRVEVSARDSAAVAAALAAPPSADAPHAWVPESSFWLRRAKAQGAFETPDRGTSVASTPVVVAMTEQVAGRFGWPGKAVPWSALLAPNAPNVPVGLPDPASDPLGVSAVIGIRALTSKAANAEATNVAALRRISPHTVTHGANLYQRLPGATDTGKTLTAFVTSEQAMLRHNRQAPETTLVPAYPDPSVPALDFPYVVLPGAGDAERQAATRFLTTLIAPPGQRILRTYDFKAPGDDALPDDDALVQLLTAWTGVHLSARLLGVLDVSGSMQEQVAGGGDTRMSATVRAVQQGLGLMLDTTEVGFWVFSSKLDGDRDYRVLARPQPLGEQRERLIAELAKVRAEPGGQTGLYDTTLAAYQDARRNWTAGRINVVVIFADGENNDPGSISRANLIAELTKLSDPRRPLPIIFIGIGGDIDQKGLTAIAKVTGAGCFSPRTPAGSARSSSPRWRS</sequence>
<dbReference type="InterPro" id="IPR036465">
    <property type="entry name" value="vWFA_dom_sf"/>
</dbReference>
<evidence type="ECO:0000313" key="2">
    <source>
        <dbReference type="EMBL" id="GFJ92645.1"/>
    </source>
</evidence>
<gene>
    <name evidence="2" type="ORF">Prum_062870</name>
</gene>
<reference evidence="2 3" key="2">
    <citation type="submission" date="2020-03" db="EMBL/GenBank/DDBJ databases">
        <authorList>
            <person name="Ichikawa N."/>
            <person name="Kimura A."/>
            <person name="Kitahashi Y."/>
            <person name="Uohara A."/>
        </authorList>
    </citation>
    <scope>NUCLEOTIDE SEQUENCE [LARGE SCALE GENOMIC DNA]</scope>
    <source>
        <strain evidence="2 3">NBRC 108638</strain>
    </source>
</reference>
<reference evidence="2 3" key="1">
    <citation type="submission" date="2020-03" db="EMBL/GenBank/DDBJ databases">
        <title>Whole genome shotgun sequence of Phytohabitans rumicis NBRC 108638.</title>
        <authorList>
            <person name="Komaki H."/>
            <person name="Tamura T."/>
        </authorList>
    </citation>
    <scope>NUCLEOTIDE SEQUENCE [LARGE SCALE GENOMIC DNA]</scope>
    <source>
        <strain evidence="2 3">NBRC 108638</strain>
    </source>
</reference>
<dbReference type="Gene3D" id="3.40.50.410">
    <property type="entry name" value="von Willebrand factor, type A domain"/>
    <property type="match status" value="1"/>
</dbReference>
<dbReference type="AlphaFoldDB" id="A0A6V8LJ45"/>
<dbReference type="InterPro" id="IPR002035">
    <property type="entry name" value="VWF_A"/>
</dbReference>
<dbReference type="SUPFAM" id="SSF53300">
    <property type="entry name" value="vWA-like"/>
    <property type="match status" value="1"/>
</dbReference>
<keyword evidence="3" id="KW-1185">Reference proteome</keyword>
<dbReference type="SMART" id="SM00327">
    <property type="entry name" value="VWA"/>
    <property type="match status" value="1"/>
</dbReference>
<dbReference type="EMBL" id="BLPG01000001">
    <property type="protein sequence ID" value="GFJ92645.1"/>
    <property type="molecule type" value="Genomic_DNA"/>
</dbReference>
<feature type="domain" description="VWFA" evidence="1">
    <location>
        <begin position="324"/>
        <end position="491"/>
    </location>
</feature>
<dbReference type="Pfam" id="PF00092">
    <property type="entry name" value="VWA"/>
    <property type="match status" value="1"/>
</dbReference>
<name>A0A6V8LJ45_9ACTN</name>
<comment type="caution">
    <text evidence="2">The sequence shown here is derived from an EMBL/GenBank/DDBJ whole genome shotgun (WGS) entry which is preliminary data.</text>
</comment>